<sequence>MNINIYIDSEFEIACDILYLKPEELLQAFIDSVSLPYFNSSLFFAGFNLEGNPENNSTSKDTKMMATEFVVAHNHLFNKRLLPAQNVHKEYIKKLKELIEQLKGEPSREKRYQFLVFHYDDWRKKIITEMSEKDAIIDVKARKTKLRINSK</sequence>
<dbReference type="OrthoDB" id="772537at2"/>
<name>A0A127VF11_9SPHI</name>
<evidence type="ECO:0000313" key="1">
    <source>
        <dbReference type="EMBL" id="AMP99827.1"/>
    </source>
</evidence>
<dbReference type="Proteomes" id="UP000071561">
    <property type="component" value="Chromosome"/>
</dbReference>
<protein>
    <submittedName>
        <fullName evidence="1">Uncharacterized protein</fullName>
    </submittedName>
</protein>
<evidence type="ECO:0000313" key="2">
    <source>
        <dbReference type="Proteomes" id="UP000071561"/>
    </source>
</evidence>
<proteinExistence type="predicted"/>
<keyword evidence="2" id="KW-1185">Reference proteome</keyword>
<dbReference type="KEGG" id="pcm:AY601_2953"/>
<organism evidence="1 2">
    <name type="scientific">Pedobacter cryoconitis</name>
    <dbReference type="NCBI Taxonomy" id="188932"/>
    <lineage>
        <taxon>Bacteria</taxon>
        <taxon>Pseudomonadati</taxon>
        <taxon>Bacteroidota</taxon>
        <taxon>Sphingobacteriia</taxon>
        <taxon>Sphingobacteriales</taxon>
        <taxon>Sphingobacteriaceae</taxon>
        <taxon>Pedobacter</taxon>
    </lineage>
</organism>
<reference evidence="1 2" key="1">
    <citation type="submission" date="2016-03" db="EMBL/GenBank/DDBJ databases">
        <title>Complete genome sequence of Pedobacter cryoconitis PAMC 27485.</title>
        <authorList>
            <person name="Lee J."/>
            <person name="Kim O.-S."/>
        </authorList>
    </citation>
    <scope>NUCLEOTIDE SEQUENCE [LARGE SCALE GENOMIC DNA]</scope>
    <source>
        <strain evidence="1 2">PAMC 27485</strain>
    </source>
</reference>
<accession>A0A127VF11</accession>
<dbReference type="AlphaFoldDB" id="A0A127VF11"/>
<dbReference type="EMBL" id="CP014504">
    <property type="protein sequence ID" value="AMP99827.1"/>
    <property type="molecule type" value="Genomic_DNA"/>
</dbReference>
<dbReference type="PATRIC" id="fig|188932.3.peg.3082"/>
<gene>
    <name evidence="1" type="ORF">AY601_2953</name>
</gene>